<dbReference type="Proteomes" id="UP000324767">
    <property type="component" value="Unassembled WGS sequence"/>
</dbReference>
<evidence type="ECO:0000256" key="8">
    <source>
        <dbReference type="ARBA" id="ARBA00049299"/>
    </source>
</evidence>
<comment type="catalytic activity">
    <reaction evidence="9">
        <text>L-tyrosyl-[protein] + ATP = O-phospho-L-tyrosyl-[protein] + ADP + H(+)</text>
        <dbReference type="Rhea" id="RHEA:10596"/>
        <dbReference type="Rhea" id="RHEA-COMP:10136"/>
        <dbReference type="Rhea" id="RHEA-COMP:20101"/>
        <dbReference type="ChEBI" id="CHEBI:15378"/>
        <dbReference type="ChEBI" id="CHEBI:30616"/>
        <dbReference type="ChEBI" id="CHEBI:46858"/>
        <dbReference type="ChEBI" id="CHEBI:61978"/>
        <dbReference type="ChEBI" id="CHEBI:456216"/>
        <dbReference type="EC" id="2.7.12.2"/>
    </reaction>
</comment>
<accession>A0A5M8PVK1</accession>
<dbReference type="SUPFAM" id="SSF56112">
    <property type="entry name" value="Protein kinase-like (PK-like)"/>
    <property type="match status" value="1"/>
</dbReference>
<proteinExistence type="inferred from homology"/>
<evidence type="ECO:0000256" key="6">
    <source>
        <dbReference type="ARBA" id="ARBA00038999"/>
    </source>
</evidence>
<comment type="similarity">
    <text evidence="5">Belongs to the protein kinase superfamily. STE Ser/Thr protein kinase family. MAP kinase kinase subfamily.</text>
</comment>
<gene>
    <name evidence="12" type="ORF">FRX48_01998</name>
</gene>
<keyword evidence="3" id="KW-0418">Kinase</keyword>
<evidence type="ECO:0000256" key="7">
    <source>
        <dbReference type="ARBA" id="ARBA00049014"/>
    </source>
</evidence>
<reference evidence="12 13" key="1">
    <citation type="submission" date="2019-09" db="EMBL/GenBank/DDBJ databases">
        <title>The hologenome of the rock-dwelling lichen Lasallia pustulata.</title>
        <authorList>
            <person name="Greshake Tzovaras B."/>
            <person name="Segers F."/>
            <person name="Bicker A."/>
            <person name="Dal Grande F."/>
            <person name="Otte J."/>
            <person name="Hankeln T."/>
            <person name="Schmitt I."/>
            <person name="Ebersberger I."/>
        </authorList>
    </citation>
    <scope>NUCLEOTIDE SEQUENCE [LARGE SCALE GENOMIC DNA]</scope>
    <source>
        <strain evidence="12">A1-1</strain>
    </source>
</reference>
<evidence type="ECO:0000256" key="3">
    <source>
        <dbReference type="ARBA" id="ARBA00022777"/>
    </source>
</evidence>
<keyword evidence="4" id="KW-0067">ATP-binding</keyword>
<dbReference type="EMBL" id="VXIT01000003">
    <property type="protein sequence ID" value="KAA6413637.1"/>
    <property type="molecule type" value="Genomic_DNA"/>
</dbReference>
<organism evidence="12 13">
    <name type="scientific">Lasallia pustulata</name>
    <dbReference type="NCBI Taxonomy" id="136370"/>
    <lineage>
        <taxon>Eukaryota</taxon>
        <taxon>Fungi</taxon>
        <taxon>Dikarya</taxon>
        <taxon>Ascomycota</taxon>
        <taxon>Pezizomycotina</taxon>
        <taxon>Lecanoromycetes</taxon>
        <taxon>OSLEUM clade</taxon>
        <taxon>Umbilicariomycetidae</taxon>
        <taxon>Umbilicariales</taxon>
        <taxon>Umbilicariaceae</taxon>
        <taxon>Lasallia</taxon>
    </lineage>
</organism>
<dbReference type="SMART" id="SM00220">
    <property type="entry name" value="S_TKc"/>
    <property type="match status" value="1"/>
</dbReference>
<name>A0A5M8PVK1_9LECA</name>
<evidence type="ECO:0000256" key="4">
    <source>
        <dbReference type="ARBA" id="ARBA00022840"/>
    </source>
</evidence>
<feature type="region of interest" description="Disordered" evidence="10">
    <location>
        <begin position="198"/>
        <end position="222"/>
    </location>
</feature>
<keyword evidence="1" id="KW-0808">Transferase</keyword>
<evidence type="ECO:0000256" key="10">
    <source>
        <dbReference type="SAM" id="MobiDB-lite"/>
    </source>
</evidence>
<sequence>MSCTSISQYFLFPRNLQPQALVSDATVKRSPITHFPSDPWAFPRRPLWTSRMAMNPSTPKPFGMHPRGLHQPLQGLPLSPPLTNRPQPLRTSSLPQSTLPSMSCQLTSAGALTPPTTPVSAEGRRASASADIIEVVGLKEIDRGVEDLNMEARPLRQAWEETVPRVYPGSYKLLGPEHVYGRGVWSAVYQAHASGDLHASEDHSMPDLGLPTPPTSPSNKHKPRLLAIKAPTRRDANKILGNEARVLTYLHRTPTRSDYIINFHGFDSARHSLVLDAVPRTLDNYLKAAATNARANFSTQTMFDPVIGRAQWAHLAERLINGLAFLHDVKNVVHGDIKPANILLRSDPCTTDGADLFQPLYCDFSSSRVVMDTTLPIEEVSAVTTDFTSPELLSSFHRRNNTGAVVTFASDVFALGVTLLAAAIGESPYAGARMEIMKVGMAKEGRPLQFARGGEQASRLMKGGVVERMLFGAVEKDPEKRVKAADWKAELGTCIEDWKEVESSKI</sequence>
<comment type="caution">
    <text evidence="12">The sequence shown here is derived from an EMBL/GenBank/DDBJ whole genome shotgun (WGS) entry which is preliminary data.</text>
</comment>
<dbReference type="PANTHER" id="PTHR48013:SF9">
    <property type="entry name" value="DUAL SPECIFICITY MITOGEN-ACTIVATED PROTEIN KINASE KINASE 5"/>
    <property type="match status" value="1"/>
</dbReference>
<feature type="compositionally biased region" description="Polar residues" evidence="10">
    <location>
        <begin position="84"/>
        <end position="101"/>
    </location>
</feature>
<dbReference type="Gene3D" id="1.10.510.10">
    <property type="entry name" value="Transferase(Phosphotransferase) domain 1"/>
    <property type="match status" value="1"/>
</dbReference>
<feature type="region of interest" description="Disordered" evidence="10">
    <location>
        <begin position="55"/>
        <end position="101"/>
    </location>
</feature>
<dbReference type="InterPro" id="IPR011009">
    <property type="entry name" value="Kinase-like_dom_sf"/>
</dbReference>
<dbReference type="GO" id="GO:0005524">
    <property type="term" value="F:ATP binding"/>
    <property type="evidence" value="ECO:0007669"/>
    <property type="project" value="UniProtKB-KW"/>
</dbReference>
<dbReference type="PANTHER" id="PTHR48013">
    <property type="entry name" value="DUAL SPECIFICITY MITOGEN-ACTIVATED PROTEIN KINASE KINASE 5-RELATED"/>
    <property type="match status" value="1"/>
</dbReference>
<comment type="catalytic activity">
    <reaction evidence="8">
        <text>L-threonyl-[protein] + ATP = O-phospho-L-threonyl-[protein] + ADP + H(+)</text>
        <dbReference type="Rhea" id="RHEA:46608"/>
        <dbReference type="Rhea" id="RHEA-COMP:11060"/>
        <dbReference type="Rhea" id="RHEA-COMP:11605"/>
        <dbReference type="ChEBI" id="CHEBI:15378"/>
        <dbReference type="ChEBI" id="CHEBI:30013"/>
        <dbReference type="ChEBI" id="CHEBI:30616"/>
        <dbReference type="ChEBI" id="CHEBI:61977"/>
        <dbReference type="ChEBI" id="CHEBI:456216"/>
        <dbReference type="EC" id="2.7.12.2"/>
    </reaction>
</comment>
<evidence type="ECO:0000313" key="13">
    <source>
        <dbReference type="Proteomes" id="UP000324767"/>
    </source>
</evidence>
<dbReference type="OrthoDB" id="626167at2759"/>
<evidence type="ECO:0000256" key="2">
    <source>
        <dbReference type="ARBA" id="ARBA00022741"/>
    </source>
</evidence>
<dbReference type="Pfam" id="PF00069">
    <property type="entry name" value="Pkinase"/>
    <property type="match status" value="1"/>
</dbReference>
<dbReference type="PROSITE" id="PS00108">
    <property type="entry name" value="PROTEIN_KINASE_ST"/>
    <property type="match status" value="1"/>
</dbReference>
<dbReference type="EC" id="2.7.12.2" evidence="6"/>
<protein>
    <recommendedName>
        <fullName evidence="6">mitogen-activated protein kinase kinase</fullName>
        <ecNumber evidence="6">2.7.12.2</ecNumber>
    </recommendedName>
</protein>
<evidence type="ECO:0000256" key="9">
    <source>
        <dbReference type="ARBA" id="ARBA00051693"/>
    </source>
</evidence>
<comment type="catalytic activity">
    <reaction evidence="7">
        <text>L-seryl-[protein] + ATP = O-phospho-L-seryl-[protein] + ADP + H(+)</text>
        <dbReference type="Rhea" id="RHEA:17989"/>
        <dbReference type="Rhea" id="RHEA-COMP:9863"/>
        <dbReference type="Rhea" id="RHEA-COMP:11604"/>
        <dbReference type="ChEBI" id="CHEBI:15378"/>
        <dbReference type="ChEBI" id="CHEBI:29999"/>
        <dbReference type="ChEBI" id="CHEBI:30616"/>
        <dbReference type="ChEBI" id="CHEBI:83421"/>
        <dbReference type="ChEBI" id="CHEBI:456216"/>
        <dbReference type="EC" id="2.7.12.2"/>
    </reaction>
</comment>
<feature type="region of interest" description="Disordered" evidence="10">
    <location>
        <begin position="106"/>
        <end position="125"/>
    </location>
</feature>
<evidence type="ECO:0000259" key="11">
    <source>
        <dbReference type="PROSITE" id="PS50011"/>
    </source>
</evidence>
<evidence type="ECO:0000313" key="12">
    <source>
        <dbReference type="EMBL" id="KAA6413637.1"/>
    </source>
</evidence>
<dbReference type="InterPro" id="IPR008271">
    <property type="entry name" value="Ser/Thr_kinase_AS"/>
</dbReference>
<keyword evidence="2" id="KW-0547">Nucleotide-binding</keyword>
<feature type="domain" description="Protein kinase" evidence="11">
    <location>
        <begin position="174"/>
        <end position="499"/>
    </location>
</feature>
<evidence type="ECO:0000256" key="1">
    <source>
        <dbReference type="ARBA" id="ARBA00022679"/>
    </source>
</evidence>
<evidence type="ECO:0000256" key="5">
    <source>
        <dbReference type="ARBA" id="ARBA00038035"/>
    </source>
</evidence>
<dbReference type="InterPro" id="IPR000719">
    <property type="entry name" value="Prot_kinase_dom"/>
</dbReference>
<dbReference type="GO" id="GO:0004708">
    <property type="term" value="F:MAP kinase kinase activity"/>
    <property type="evidence" value="ECO:0007669"/>
    <property type="project" value="UniProtKB-EC"/>
</dbReference>
<dbReference type="AlphaFoldDB" id="A0A5M8PVK1"/>
<dbReference type="PROSITE" id="PS50011">
    <property type="entry name" value="PROTEIN_KINASE_DOM"/>
    <property type="match status" value="1"/>
</dbReference>